<keyword evidence="1" id="KW-1133">Transmembrane helix</keyword>
<keyword evidence="1" id="KW-0472">Membrane</keyword>
<evidence type="ECO:0000313" key="3">
    <source>
        <dbReference type="Proteomes" id="UP001500282"/>
    </source>
</evidence>
<keyword evidence="3" id="KW-1185">Reference proteome</keyword>
<accession>A0ABP4HA43</accession>
<organism evidence="2 3">
    <name type="scientific">Streptomyces javensis</name>
    <dbReference type="NCBI Taxonomy" id="114698"/>
    <lineage>
        <taxon>Bacteria</taxon>
        <taxon>Bacillati</taxon>
        <taxon>Actinomycetota</taxon>
        <taxon>Actinomycetes</taxon>
        <taxon>Kitasatosporales</taxon>
        <taxon>Streptomycetaceae</taxon>
        <taxon>Streptomyces</taxon>
        <taxon>Streptomyces violaceusniger group</taxon>
    </lineage>
</organism>
<protein>
    <submittedName>
        <fullName evidence="2">Uncharacterized protein</fullName>
    </submittedName>
</protein>
<gene>
    <name evidence="2" type="ORF">GCM10009579_12360</name>
</gene>
<evidence type="ECO:0000256" key="1">
    <source>
        <dbReference type="SAM" id="Phobius"/>
    </source>
</evidence>
<evidence type="ECO:0000313" key="2">
    <source>
        <dbReference type="EMBL" id="GAA1255907.1"/>
    </source>
</evidence>
<reference evidence="3" key="1">
    <citation type="journal article" date="2019" name="Int. J. Syst. Evol. Microbiol.">
        <title>The Global Catalogue of Microorganisms (GCM) 10K type strain sequencing project: providing services to taxonomists for standard genome sequencing and annotation.</title>
        <authorList>
            <consortium name="The Broad Institute Genomics Platform"/>
            <consortium name="The Broad Institute Genome Sequencing Center for Infectious Disease"/>
            <person name="Wu L."/>
            <person name="Ma J."/>
        </authorList>
    </citation>
    <scope>NUCLEOTIDE SEQUENCE [LARGE SCALE GENOMIC DNA]</scope>
    <source>
        <strain evidence="3">JCM 11448</strain>
    </source>
</reference>
<dbReference type="Proteomes" id="UP001500282">
    <property type="component" value="Unassembled WGS sequence"/>
</dbReference>
<dbReference type="EMBL" id="BAAAIH010000004">
    <property type="protein sequence ID" value="GAA1255907.1"/>
    <property type="molecule type" value="Genomic_DNA"/>
</dbReference>
<keyword evidence="1" id="KW-0812">Transmembrane</keyword>
<name>A0ABP4HA43_9ACTN</name>
<feature type="transmembrane region" description="Helical" evidence="1">
    <location>
        <begin position="13"/>
        <end position="33"/>
    </location>
</feature>
<proteinExistence type="predicted"/>
<comment type="caution">
    <text evidence="2">The sequence shown here is derived from an EMBL/GenBank/DDBJ whole genome shotgun (WGS) entry which is preliminary data.</text>
</comment>
<sequence>MGARSAASGSIGWIGWIGSGVAAVVLTDVPFLVRRGLFAPRALLTDLRGVATPGALSRPRESVRRTLVT</sequence>